<reference evidence="2 3" key="1">
    <citation type="journal article" date="2010" name="Stand. Genomic Sci.">
        <title>Complete genome sequence of Arcanobacterium haemolyticum type strain (11018).</title>
        <authorList>
            <person name="Yasawong M."/>
            <person name="Teshima H."/>
            <person name="Lapidus A."/>
            <person name="Nolan M."/>
            <person name="Lucas S."/>
            <person name="Glavina Del Rio T."/>
            <person name="Tice H."/>
            <person name="Cheng J."/>
            <person name="Bruce D."/>
            <person name="Detter C."/>
            <person name="Tapia R."/>
            <person name="Han C."/>
            <person name="Goodwin L."/>
            <person name="Pitluck S."/>
            <person name="Liolios K."/>
            <person name="Ivanova N."/>
            <person name="Mavromatis K."/>
            <person name="Mikhailova N."/>
            <person name="Pati A."/>
            <person name="Chen A."/>
            <person name="Palaniappan K."/>
            <person name="Land M."/>
            <person name="Hauser L."/>
            <person name="Chang Y."/>
            <person name="Jeffries C."/>
            <person name="Rohde M."/>
            <person name="Sikorski J."/>
            <person name="Pukall R."/>
            <person name="Goker M."/>
            <person name="Woyke T."/>
            <person name="Bristow J."/>
            <person name="Eisen J."/>
            <person name="Markowitz V."/>
            <person name="Hugenholtz P."/>
            <person name="Kyrpides N."/>
            <person name="Klenk H."/>
        </authorList>
    </citation>
    <scope>NUCLEOTIDE SEQUENCE [LARGE SCALE GENOMIC DNA]</scope>
    <source>
        <strain evidence="3">ATCC 9345 / DSM 20595 / CCUG 17215 / LMG 16163 / NBRC 15585 / NCTC 8452 / 11018</strain>
    </source>
</reference>
<dbReference type="Proteomes" id="UP000000376">
    <property type="component" value="Chromosome"/>
</dbReference>
<protein>
    <recommendedName>
        <fullName evidence="4">YggT family protein</fullName>
    </recommendedName>
</protein>
<evidence type="ECO:0000313" key="2">
    <source>
        <dbReference type="EMBL" id="ADH92414.1"/>
    </source>
</evidence>
<organism evidence="2 3">
    <name type="scientific">Arcanobacterium haemolyticum (strain ATCC 9345 / DSM 20595 / CCM 5947 / CCUG 17215 / LMG 16163 / NBRC 15585 / NCTC 8452 / 11018)</name>
    <dbReference type="NCBI Taxonomy" id="644284"/>
    <lineage>
        <taxon>Bacteria</taxon>
        <taxon>Bacillati</taxon>
        <taxon>Actinomycetota</taxon>
        <taxon>Actinomycetes</taxon>
        <taxon>Actinomycetales</taxon>
        <taxon>Actinomycetaceae</taxon>
        <taxon>Arcanobacterium</taxon>
    </lineage>
</organism>
<dbReference type="eggNOG" id="COG0762">
    <property type="taxonomic scope" value="Bacteria"/>
</dbReference>
<evidence type="ECO:0000256" key="1">
    <source>
        <dbReference type="SAM" id="Phobius"/>
    </source>
</evidence>
<keyword evidence="1" id="KW-0812">Transmembrane</keyword>
<dbReference type="InterPro" id="IPR003425">
    <property type="entry name" value="CCB3/YggT"/>
</dbReference>
<feature type="transmembrane region" description="Helical" evidence="1">
    <location>
        <begin position="35"/>
        <end position="52"/>
    </location>
</feature>
<dbReference type="GO" id="GO:0016020">
    <property type="term" value="C:membrane"/>
    <property type="evidence" value="ECO:0007669"/>
    <property type="project" value="InterPro"/>
</dbReference>
<feature type="transmembrane region" description="Helical" evidence="1">
    <location>
        <begin position="72"/>
        <end position="95"/>
    </location>
</feature>
<dbReference type="KEGG" id="ahe:Arch_0680"/>
<sequence>MAFILYPIIWACSLYTFVLLARVVVDLVLSVMRDWRPAGAAVVIINVVYVLTDPPLRIINRYIPPLRLGGVALDLGFIVLFIGVRMLQNLAIVLLQV</sequence>
<dbReference type="STRING" id="644284.Arch_0680"/>
<gene>
    <name evidence="2" type="ordered locus">Arch_0680</name>
</gene>
<feature type="transmembrane region" description="Helical" evidence="1">
    <location>
        <begin position="6"/>
        <end position="28"/>
    </location>
</feature>
<dbReference type="RefSeq" id="WP_013169912.1">
    <property type="nucleotide sequence ID" value="NC_014218.1"/>
</dbReference>
<accession>D7BNB5</accession>
<dbReference type="EMBL" id="CP002045">
    <property type="protein sequence ID" value="ADH92414.1"/>
    <property type="molecule type" value="Genomic_DNA"/>
</dbReference>
<evidence type="ECO:0008006" key="4">
    <source>
        <dbReference type="Google" id="ProtNLM"/>
    </source>
</evidence>
<dbReference type="HOGENOM" id="CLU_136788_5_0_11"/>
<dbReference type="Pfam" id="PF02325">
    <property type="entry name" value="CCB3_YggT"/>
    <property type="match status" value="1"/>
</dbReference>
<name>D7BNB5_ARCHD</name>
<keyword evidence="1" id="KW-0472">Membrane</keyword>
<evidence type="ECO:0000313" key="3">
    <source>
        <dbReference type="Proteomes" id="UP000000376"/>
    </source>
</evidence>
<keyword evidence="3" id="KW-1185">Reference proteome</keyword>
<keyword evidence="1" id="KW-1133">Transmembrane helix</keyword>
<dbReference type="OrthoDB" id="3216131at2"/>
<dbReference type="AlphaFoldDB" id="D7BNB5"/>
<proteinExistence type="predicted"/>